<name>A0A9D4TKS6_CHLVU</name>
<dbReference type="InterPro" id="IPR046345">
    <property type="entry name" value="TraB_PrgY-like"/>
</dbReference>
<dbReference type="PANTHER" id="PTHR21530:SF7">
    <property type="entry name" value="TRAB DOMAIN-CONTAINING PROTEIN"/>
    <property type="match status" value="1"/>
</dbReference>
<evidence type="ECO:0000313" key="3">
    <source>
        <dbReference type="Proteomes" id="UP001055712"/>
    </source>
</evidence>
<sequence>MSSHALSCVSAFGSQLRNPVTHRHAHHVRQHSRRSQARPISAAAAISTGPHTAAELPPSLRNTTAVLHTAEGAAAYVLGISHVSKESCQHIEELIRLVQPDIVLVELCKDRTGLLVDPDAPPPQTWCTPRFSLTGLPTAPGWPTADQLMGLLKGTGCTPVSAADIEDNAVALLSTGLFRSVRVAARPPAAASAPAFAVQPSGALQAVAPLDAIEYMLAPRQLPPVQQLSVKAEGGAAAPAVDIQARAAAAAAAATGGGAAAYLAARAVLLEGQPENVDVSFEGVEAGKPVALLHILPAGQQRALTGLEPTAAGGAGAGIESFQRQAPRRANPSSSSSSGSSGIQLGAASKQALAQGAGSIGQLSSAQFTELVPWSREQLARGAASSGAASGGGNALSSFLTSTYAKYQGAAGRSVGIAPGEAWRVALRAAVAAGASQYHLGDAPADTTAQRLASAILSASLPRILGSLVASVASGIVLYQGLLDSGAPANPAAVAAAAALPVVVALAPVVAPLVEVARFAGLSAREIEDTVRLKEPLQAASADAPIVKLWGEDALLNWPGALEPIITQRDAYMARSIAAAASGRPEGLTPAYVLTHSGSGATLQYAMPVGGEAGACPPGAGAGQYQPLPGPKTVVAVVGTAHVRGMIRQWPAAQQDTSLKPLL</sequence>
<evidence type="ECO:0000256" key="1">
    <source>
        <dbReference type="SAM" id="MobiDB-lite"/>
    </source>
</evidence>
<feature type="compositionally biased region" description="Low complexity" evidence="1">
    <location>
        <begin position="333"/>
        <end position="342"/>
    </location>
</feature>
<accession>A0A9D4TKS6</accession>
<evidence type="ECO:0000313" key="2">
    <source>
        <dbReference type="EMBL" id="KAI3428212.1"/>
    </source>
</evidence>
<reference evidence="2" key="1">
    <citation type="journal article" date="2019" name="Plant J.">
        <title>Chlorella vulgaris genome assembly and annotation reveals the molecular basis for metabolic acclimation to high light conditions.</title>
        <authorList>
            <person name="Cecchin M."/>
            <person name="Marcolungo L."/>
            <person name="Rossato M."/>
            <person name="Girolomoni L."/>
            <person name="Cosentino E."/>
            <person name="Cuine S."/>
            <person name="Li-Beisson Y."/>
            <person name="Delledonne M."/>
            <person name="Ballottari M."/>
        </authorList>
    </citation>
    <scope>NUCLEOTIDE SEQUENCE</scope>
    <source>
        <strain evidence="2">211/11P</strain>
    </source>
</reference>
<dbReference type="OrthoDB" id="48306at2759"/>
<dbReference type="AlphaFoldDB" id="A0A9D4TKS6"/>
<feature type="region of interest" description="Disordered" evidence="1">
    <location>
        <begin position="324"/>
        <end position="343"/>
    </location>
</feature>
<comment type="caution">
    <text evidence="2">The sequence shown here is derived from an EMBL/GenBank/DDBJ whole genome shotgun (WGS) entry which is preliminary data.</text>
</comment>
<organism evidence="2 3">
    <name type="scientific">Chlorella vulgaris</name>
    <name type="common">Green alga</name>
    <dbReference type="NCBI Taxonomy" id="3077"/>
    <lineage>
        <taxon>Eukaryota</taxon>
        <taxon>Viridiplantae</taxon>
        <taxon>Chlorophyta</taxon>
        <taxon>core chlorophytes</taxon>
        <taxon>Trebouxiophyceae</taxon>
        <taxon>Chlorellales</taxon>
        <taxon>Chlorellaceae</taxon>
        <taxon>Chlorella clade</taxon>
        <taxon>Chlorella</taxon>
    </lineage>
</organism>
<protein>
    <submittedName>
        <fullName evidence="2">Uncharacterized protein</fullName>
    </submittedName>
</protein>
<gene>
    <name evidence="2" type="ORF">D9Q98_006592</name>
</gene>
<proteinExistence type="predicted"/>
<dbReference type="EMBL" id="SIDB01000009">
    <property type="protein sequence ID" value="KAI3428212.1"/>
    <property type="molecule type" value="Genomic_DNA"/>
</dbReference>
<keyword evidence="3" id="KW-1185">Reference proteome</keyword>
<reference evidence="2" key="2">
    <citation type="submission" date="2020-11" db="EMBL/GenBank/DDBJ databases">
        <authorList>
            <person name="Cecchin M."/>
            <person name="Marcolungo L."/>
            <person name="Rossato M."/>
            <person name="Girolomoni L."/>
            <person name="Cosentino E."/>
            <person name="Cuine S."/>
            <person name="Li-Beisson Y."/>
            <person name="Delledonne M."/>
            <person name="Ballottari M."/>
        </authorList>
    </citation>
    <scope>NUCLEOTIDE SEQUENCE</scope>
    <source>
        <strain evidence="2">211/11P</strain>
        <tissue evidence="2">Whole cell</tissue>
    </source>
</reference>
<dbReference type="Proteomes" id="UP001055712">
    <property type="component" value="Unassembled WGS sequence"/>
</dbReference>
<dbReference type="PANTHER" id="PTHR21530">
    <property type="entry name" value="PHEROMONE SHUTDOWN PROTEIN"/>
    <property type="match status" value="1"/>
</dbReference>